<dbReference type="EC" id="5.3.4.1" evidence="4 13"/>
<sequence length="499" mass="55404">MKFFAVVLAVLAATVVAVDVEVEEDVVVLTDDNLAAFVAENKHVLVEFYAPWCGHCKSLAPEYAKAAGSLKESGSEIKLAKVDATAQTESAKTYGVRGYPTLKFFKDGQVKDYSGGRTTAEIITWLEKKTGPPAKAIETPEEAEALEKANEVVVFGLFADKESDKAKVFLSVAGEMDDVIFGISSAEAVLKKYEVTDGIVLMKQFDNKRDNFEDEMTAENVKKFIMNNRLPLVIEFTDETAPKIFGGDVKVHNLLFIGKDDEKFGDIHSAFSEVAKDSKGEMLFVLINTDKETNARITEFFAITKEGLPTMRIIVLADDMKKFMPESNELTVDAIKKFVGDYKEGKLKPHLKTEDVPEDWDKEPVKVLVGKNFAEVAYDKTKDVLVEFYAPWCGHCKKLAPIFDDLGKNFADREDLIIAKMDSTANEVEGVSIGGFPTLKLFKKETNEVVDYNGGRTLEDLTKFLESGGVDGAGPDDDEEFDEEDEEEEDEGEQKKDEL</sequence>
<evidence type="ECO:0000256" key="3">
    <source>
        <dbReference type="ARBA" id="ARBA00006347"/>
    </source>
</evidence>
<keyword evidence="7" id="KW-0256">Endoplasmic reticulum</keyword>
<dbReference type="InterPro" id="IPR013766">
    <property type="entry name" value="Thioredoxin_domain"/>
</dbReference>
<dbReference type="FunFam" id="3.40.30.10:FF:000042">
    <property type="entry name" value="protein disulfide-isomerase A2"/>
    <property type="match status" value="1"/>
</dbReference>
<evidence type="ECO:0000256" key="12">
    <source>
        <dbReference type="RuleBase" id="RU004208"/>
    </source>
</evidence>
<dbReference type="CDD" id="cd02982">
    <property type="entry name" value="PDI_b'_family"/>
    <property type="match status" value="1"/>
</dbReference>
<dbReference type="PROSITE" id="PS51352">
    <property type="entry name" value="THIOREDOXIN_2"/>
    <property type="match status" value="2"/>
</dbReference>
<dbReference type="PANTHER" id="PTHR18929:SF240">
    <property type="entry name" value="PROTEIN DISULFIDE-ISOMERASE"/>
    <property type="match status" value="1"/>
</dbReference>
<evidence type="ECO:0000256" key="5">
    <source>
        <dbReference type="ARBA" id="ARBA00022729"/>
    </source>
</evidence>
<accession>A0A913ZND0</accession>
<dbReference type="Gene3D" id="3.40.30.10">
    <property type="entry name" value="Glutaredoxin"/>
    <property type="match status" value="4"/>
</dbReference>
<dbReference type="FunFam" id="3.40.30.10:FF:000027">
    <property type="entry name" value="protein disulfide-isomerase A2"/>
    <property type="match status" value="1"/>
</dbReference>
<comment type="subcellular location">
    <subcellularLocation>
        <location evidence="2">Endoplasmic reticulum lumen</location>
    </subcellularLocation>
</comment>
<reference evidence="16" key="1">
    <citation type="submission" date="2022-11" db="UniProtKB">
        <authorList>
            <consortium name="EnsemblMetazoa"/>
        </authorList>
    </citation>
    <scope>IDENTIFICATION</scope>
</reference>
<dbReference type="GO" id="GO:0006457">
    <property type="term" value="P:protein folding"/>
    <property type="evidence" value="ECO:0007669"/>
    <property type="project" value="TreeGrafter"/>
</dbReference>
<proteinExistence type="inferred from homology"/>
<dbReference type="OMA" id="FFGMKKD"/>
<feature type="signal peptide" evidence="13">
    <location>
        <begin position="1"/>
        <end position="17"/>
    </location>
</feature>
<dbReference type="GO" id="GO:0003756">
    <property type="term" value="F:protein disulfide isomerase activity"/>
    <property type="evidence" value="ECO:0007669"/>
    <property type="project" value="UniProtKB-EC"/>
</dbReference>
<evidence type="ECO:0000313" key="17">
    <source>
        <dbReference type="Proteomes" id="UP000887568"/>
    </source>
</evidence>
<dbReference type="PROSITE" id="PS00194">
    <property type="entry name" value="THIOREDOXIN_1"/>
    <property type="match status" value="2"/>
</dbReference>
<feature type="domain" description="Thioredoxin" evidence="15">
    <location>
        <begin position="4"/>
        <end position="131"/>
    </location>
</feature>
<dbReference type="AlphaFoldDB" id="A0A913ZND0"/>
<name>A0A913ZND0_PATMI</name>
<feature type="disulfide bond" description="Redox-active" evidence="11">
    <location>
        <begin position="53"/>
        <end position="56"/>
    </location>
</feature>
<evidence type="ECO:0000256" key="10">
    <source>
        <dbReference type="ARBA" id="ARBA00023284"/>
    </source>
</evidence>
<keyword evidence="5 13" id="KW-0732">Signal</keyword>
<dbReference type="PANTHER" id="PTHR18929">
    <property type="entry name" value="PROTEIN DISULFIDE ISOMERASE"/>
    <property type="match status" value="1"/>
</dbReference>
<dbReference type="FunFam" id="3.40.30.10:FF:000030">
    <property type="entry name" value="Protein disulfide-isomerase"/>
    <property type="match status" value="1"/>
</dbReference>
<dbReference type="GO" id="GO:0005788">
    <property type="term" value="C:endoplasmic reticulum lumen"/>
    <property type="evidence" value="ECO:0007669"/>
    <property type="project" value="UniProtKB-SubCell"/>
</dbReference>
<evidence type="ECO:0000259" key="15">
    <source>
        <dbReference type="PROSITE" id="PS51352"/>
    </source>
</evidence>
<evidence type="ECO:0000256" key="8">
    <source>
        <dbReference type="ARBA" id="ARBA00023157"/>
    </source>
</evidence>
<dbReference type="Pfam" id="PF00085">
    <property type="entry name" value="Thioredoxin"/>
    <property type="match status" value="2"/>
</dbReference>
<feature type="region of interest" description="Disordered" evidence="14">
    <location>
        <begin position="466"/>
        <end position="499"/>
    </location>
</feature>
<dbReference type="Proteomes" id="UP000887568">
    <property type="component" value="Unplaced"/>
</dbReference>
<evidence type="ECO:0000256" key="2">
    <source>
        <dbReference type="ARBA" id="ARBA00004319"/>
    </source>
</evidence>
<dbReference type="InterPro" id="IPR005792">
    <property type="entry name" value="Prot_disulphide_isomerase"/>
</dbReference>
<evidence type="ECO:0000256" key="1">
    <source>
        <dbReference type="ARBA" id="ARBA00001182"/>
    </source>
</evidence>
<keyword evidence="17" id="KW-1185">Reference proteome</keyword>
<dbReference type="FunFam" id="3.40.30.10:FF:000023">
    <property type="entry name" value="Protein disulfide-isomerase"/>
    <property type="match status" value="1"/>
</dbReference>
<organism evidence="16 17">
    <name type="scientific">Patiria miniata</name>
    <name type="common">Bat star</name>
    <name type="synonym">Asterina miniata</name>
    <dbReference type="NCBI Taxonomy" id="46514"/>
    <lineage>
        <taxon>Eukaryota</taxon>
        <taxon>Metazoa</taxon>
        <taxon>Echinodermata</taxon>
        <taxon>Eleutherozoa</taxon>
        <taxon>Asterozoa</taxon>
        <taxon>Asteroidea</taxon>
        <taxon>Valvatacea</taxon>
        <taxon>Valvatida</taxon>
        <taxon>Asterinidae</taxon>
        <taxon>Patiria</taxon>
    </lineage>
</organism>
<dbReference type="SUPFAM" id="SSF52833">
    <property type="entry name" value="Thioredoxin-like"/>
    <property type="match status" value="4"/>
</dbReference>
<dbReference type="CDD" id="cd02995">
    <property type="entry name" value="PDI_a_PDI_a'_C"/>
    <property type="match status" value="1"/>
</dbReference>
<evidence type="ECO:0000256" key="11">
    <source>
        <dbReference type="PIRSR" id="PIRSR605792-51"/>
    </source>
</evidence>
<keyword evidence="6" id="KW-0677">Repeat</keyword>
<protein>
    <recommendedName>
        <fullName evidence="4 13">Protein disulfide-isomerase</fullName>
        <ecNumber evidence="4 13">5.3.4.1</ecNumber>
    </recommendedName>
</protein>
<dbReference type="InterPro" id="IPR005788">
    <property type="entry name" value="PDI_thioredoxin-like_dom"/>
</dbReference>
<dbReference type="OrthoDB" id="72053at2759"/>
<dbReference type="PRINTS" id="PR00421">
    <property type="entry name" value="THIOREDOXIN"/>
</dbReference>
<feature type="disulfide bond" description="Redox-active" evidence="11">
    <location>
        <begin position="393"/>
        <end position="396"/>
    </location>
</feature>
<dbReference type="Pfam" id="PF13848">
    <property type="entry name" value="Thioredoxin_6"/>
    <property type="match status" value="1"/>
</dbReference>
<evidence type="ECO:0000256" key="7">
    <source>
        <dbReference type="ARBA" id="ARBA00022824"/>
    </source>
</evidence>
<feature type="compositionally biased region" description="Acidic residues" evidence="14">
    <location>
        <begin position="474"/>
        <end position="492"/>
    </location>
</feature>
<evidence type="ECO:0000256" key="6">
    <source>
        <dbReference type="ARBA" id="ARBA00022737"/>
    </source>
</evidence>
<comment type="catalytic activity">
    <reaction evidence="1 13">
        <text>Catalyzes the rearrangement of -S-S- bonds in proteins.</text>
        <dbReference type="EC" id="5.3.4.1"/>
    </reaction>
</comment>
<evidence type="ECO:0000313" key="16">
    <source>
        <dbReference type="EnsemblMetazoa" id="XP_038053242.1"/>
    </source>
</evidence>
<dbReference type="CDD" id="cd02981">
    <property type="entry name" value="PDI_b_family"/>
    <property type="match status" value="1"/>
</dbReference>
<dbReference type="NCBIfam" id="TIGR01130">
    <property type="entry name" value="ER_PDI_fam"/>
    <property type="match status" value="1"/>
</dbReference>
<dbReference type="NCBIfam" id="TIGR01126">
    <property type="entry name" value="pdi_dom"/>
    <property type="match status" value="2"/>
</dbReference>
<keyword evidence="8 11" id="KW-1015">Disulfide bond</keyword>
<dbReference type="EnsemblMetazoa" id="XM_038197314.1">
    <property type="protein sequence ID" value="XP_038053242.1"/>
    <property type="gene ID" value="LOC119725751"/>
</dbReference>
<evidence type="ECO:0000256" key="4">
    <source>
        <dbReference type="ARBA" id="ARBA00012723"/>
    </source>
</evidence>
<dbReference type="CDD" id="cd02961">
    <property type="entry name" value="PDI_a_family"/>
    <property type="match status" value="1"/>
</dbReference>
<evidence type="ECO:0000256" key="9">
    <source>
        <dbReference type="ARBA" id="ARBA00023235"/>
    </source>
</evidence>
<feature type="chain" id="PRO_5038161548" description="Protein disulfide-isomerase" evidence="13">
    <location>
        <begin position="18"/>
        <end position="499"/>
    </location>
</feature>
<comment type="similarity">
    <text evidence="3 12">Belongs to the protein disulfide isomerase family.</text>
</comment>
<dbReference type="RefSeq" id="XP_038053242.1">
    <property type="nucleotide sequence ID" value="XM_038197314.1"/>
</dbReference>
<dbReference type="InterPro" id="IPR017937">
    <property type="entry name" value="Thioredoxin_CS"/>
</dbReference>
<keyword evidence="9 13" id="KW-0413">Isomerase</keyword>
<dbReference type="GO" id="GO:0034976">
    <property type="term" value="P:response to endoplasmic reticulum stress"/>
    <property type="evidence" value="ECO:0007669"/>
    <property type="project" value="TreeGrafter"/>
</dbReference>
<dbReference type="GeneID" id="119725751"/>
<keyword evidence="10 11" id="KW-0676">Redox-active center</keyword>
<evidence type="ECO:0000256" key="14">
    <source>
        <dbReference type="SAM" id="MobiDB-lite"/>
    </source>
</evidence>
<feature type="domain" description="Thioredoxin" evidence="15">
    <location>
        <begin position="342"/>
        <end position="470"/>
    </location>
</feature>
<evidence type="ECO:0000256" key="13">
    <source>
        <dbReference type="RuleBase" id="RU361130"/>
    </source>
</evidence>
<dbReference type="InterPro" id="IPR036249">
    <property type="entry name" value="Thioredoxin-like_sf"/>
</dbReference>